<accession>A0A5A8CQL9</accession>
<name>A0A5A8CQL9_CAFRO</name>
<evidence type="ECO:0000313" key="3">
    <source>
        <dbReference type="Proteomes" id="UP000323011"/>
    </source>
</evidence>
<dbReference type="EMBL" id="VLTN01000007">
    <property type="protein sequence ID" value="KAA0155385.1"/>
    <property type="molecule type" value="Genomic_DNA"/>
</dbReference>
<dbReference type="Proteomes" id="UP000323011">
    <property type="component" value="Unassembled WGS sequence"/>
</dbReference>
<protein>
    <submittedName>
        <fullName evidence="2">Uncharacterized protein</fullName>
    </submittedName>
</protein>
<evidence type="ECO:0000256" key="1">
    <source>
        <dbReference type="SAM" id="MobiDB-lite"/>
    </source>
</evidence>
<comment type="caution">
    <text evidence="2">The sequence shown here is derived from an EMBL/GenBank/DDBJ whole genome shotgun (WGS) entry which is preliminary data.</text>
</comment>
<feature type="compositionally biased region" description="Low complexity" evidence="1">
    <location>
        <begin position="274"/>
        <end position="286"/>
    </location>
</feature>
<keyword evidence="3" id="KW-1185">Reference proteome</keyword>
<feature type="compositionally biased region" description="Basic and acidic residues" evidence="1">
    <location>
        <begin position="287"/>
        <end position="299"/>
    </location>
</feature>
<feature type="compositionally biased region" description="Basic residues" evidence="1">
    <location>
        <begin position="216"/>
        <end position="229"/>
    </location>
</feature>
<evidence type="ECO:0000313" key="2">
    <source>
        <dbReference type="EMBL" id="KAA0155385.1"/>
    </source>
</evidence>
<organism evidence="2 3">
    <name type="scientific">Cafeteria roenbergensis</name>
    <name type="common">Marine flagellate</name>
    <dbReference type="NCBI Taxonomy" id="33653"/>
    <lineage>
        <taxon>Eukaryota</taxon>
        <taxon>Sar</taxon>
        <taxon>Stramenopiles</taxon>
        <taxon>Bigyra</taxon>
        <taxon>Opalozoa</taxon>
        <taxon>Bicosoecida</taxon>
        <taxon>Cafeteriaceae</taxon>
        <taxon>Cafeteria</taxon>
    </lineage>
</organism>
<sequence length="387" mass="40113">MAALLPLFWPVDGADQGRAAANGDAWSTLLTSVPALAASLLAVVLVGTVVLEPLLSLLSHRVDLRAQVVLGLGKAEDGAQAMLISRAAKANYFRSQTEHNWAFGAAVRAGLLGAYPPSPREDVAVAAEAILSAQGSGPDVTDHLSLLSDPTLTARVALLAQLFAGTSEGQRLRKAHTMLVAETERLATLLVPVTQGGDEVGAATAERAWGGALRRWQSKARKGKRHAAKQSRGGRAAAPGASGGKADESPAAEGGGGSSREGSVDGSESDDSDCSASSSVSSSTGRSSERRRELGRDSSEPAEALLPERGSDLPLQQGASAEALPMPEESMLAAALDVAADAVLQRWPHLATLPPPRDAKRPDATVRGWRDLNRDVAHAFSCVRLSG</sequence>
<feature type="compositionally biased region" description="Low complexity" evidence="1">
    <location>
        <begin position="231"/>
        <end position="240"/>
    </location>
</feature>
<proteinExistence type="predicted"/>
<reference evidence="2 3" key="1">
    <citation type="submission" date="2019-07" db="EMBL/GenBank/DDBJ databases">
        <title>Genomes of Cafeteria roenbergensis.</title>
        <authorList>
            <person name="Fischer M.G."/>
            <person name="Hackl T."/>
            <person name="Roman M."/>
        </authorList>
    </citation>
    <scope>NUCLEOTIDE SEQUENCE [LARGE SCALE GENOMIC DNA]</scope>
    <source>
        <strain evidence="2 3">BVI</strain>
    </source>
</reference>
<dbReference type="AlphaFoldDB" id="A0A5A8CQL9"/>
<gene>
    <name evidence="2" type="ORF">FNF29_01760</name>
</gene>
<feature type="region of interest" description="Disordered" evidence="1">
    <location>
        <begin position="213"/>
        <end position="321"/>
    </location>
</feature>